<dbReference type="InterPro" id="IPR002818">
    <property type="entry name" value="DJ-1/PfpI"/>
</dbReference>
<comment type="caution">
    <text evidence="2">The sequence shown here is derived from an EMBL/GenBank/DDBJ whole genome shotgun (WGS) entry which is preliminary data.</text>
</comment>
<name>A0A7X4GV37_9BURK</name>
<dbReference type="Proteomes" id="UP000450012">
    <property type="component" value="Unassembled WGS sequence"/>
</dbReference>
<evidence type="ECO:0000259" key="1">
    <source>
        <dbReference type="Pfam" id="PF01965"/>
    </source>
</evidence>
<organism evidence="2 3">
    <name type="scientific">Duganella rivi</name>
    <dbReference type="NCBI Taxonomy" id="2666083"/>
    <lineage>
        <taxon>Bacteria</taxon>
        <taxon>Pseudomonadati</taxon>
        <taxon>Pseudomonadota</taxon>
        <taxon>Betaproteobacteria</taxon>
        <taxon>Burkholderiales</taxon>
        <taxon>Oxalobacteraceae</taxon>
        <taxon>Telluria group</taxon>
        <taxon>Duganella</taxon>
    </lineage>
</organism>
<dbReference type="InterPro" id="IPR029062">
    <property type="entry name" value="Class_I_gatase-like"/>
</dbReference>
<dbReference type="CDD" id="cd03139">
    <property type="entry name" value="GATase1_PfpI_2"/>
    <property type="match status" value="1"/>
</dbReference>
<proteinExistence type="predicted"/>
<accession>A0A7X4GV37</accession>
<dbReference type="Gene3D" id="3.40.50.880">
    <property type="match status" value="1"/>
</dbReference>
<evidence type="ECO:0000313" key="3">
    <source>
        <dbReference type="Proteomes" id="UP000450012"/>
    </source>
</evidence>
<sequence length="204" mass="21703">MTRTVGIYIFDNVEVLDFAGPYEVFTCASRVAGGKGMAAPFRVQTIAASSAPVRARAGLVLHPESTFADAGQVDVLMIPGGVVDAELARPEVIAWIAASARSSELAASVCTGALLLAQAGLLDGLEATTHWEDAAALQAGWPQVQVRTDRRWVDTGKIITSGGISAGIDMSLHLVERLASRELALLTARQMEYEWRHPARPHGV</sequence>
<reference evidence="2 3" key="1">
    <citation type="submission" date="2019-12" db="EMBL/GenBank/DDBJ databases">
        <title>Novel species isolated from a subtropical stream in China.</title>
        <authorList>
            <person name="Lu H."/>
        </authorList>
    </citation>
    <scope>NUCLEOTIDE SEQUENCE [LARGE SCALE GENOMIC DNA]</scope>
    <source>
        <strain evidence="2 3">FT55W</strain>
    </source>
</reference>
<dbReference type="InterPro" id="IPR052158">
    <property type="entry name" value="INH-QAR"/>
</dbReference>
<protein>
    <submittedName>
        <fullName evidence="2">DJ-1/PfpI family protein</fullName>
    </submittedName>
</protein>
<dbReference type="GO" id="GO:0006355">
    <property type="term" value="P:regulation of DNA-templated transcription"/>
    <property type="evidence" value="ECO:0007669"/>
    <property type="project" value="TreeGrafter"/>
</dbReference>
<dbReference type="PANTHER" id="PTHR43130:SF14">
    <property type="entry name" value="DJ-1_PFPI DOMAIN-CONTAINING PROTEIN"/>
    <property type="match status" value="1"/>
</dbReference>
<evidence type="ECO:0000313" key="2">
    <source>
        <dbReference type="EMBL" id="MYM69676.1"/>
    </source>
</evidence>
<dbReference type="RefSeq" id="WP_161016140.1">
    <property type="nucleotide sequence ID" value="NZ_WWCK01000006.1"/>
</dbReference>
<keyword evidence="3" id="KW-1185">Reference proteome</keyword>
<dbReference type="SUPFAM" id="SSF52317">
    <property type="entry name" value="Class I glutamine amidotransferase-like"/>
    <property type="match status" value="1"/>
</dbReference>
<dbReference type="EMBL" id="WWCK01000006">
    <property type="protein sequence ID" value="MYM69676.1"/>
    <property type="molecule type" value="Genomic_DNA"/>
</dbReference>
<dbReference type="Pfam" id="PF01965">
    <property type="entry name" value="DJ-1_PfpI"/>
    <property type="match status" value="1"/>
</dbReference>
<dbReference type="PANTHER" id="PTHR43130">
    <property type="entry name" value="ARAC-FAMILY TRANSCRIPTIONAL REGULATOR"/>
    <property type="match status" value="1"/>
</dbReference>
<dbReference type="AlphaFoldDB" id="A0A7X4GV37"/>
<gene>
    <name evidence="2" type="ORF">GTP45_22930</name>
</gene>
<feature type="domain" description="DJ-1/PfpI" evidence="1">
    <location>
        <begin position="4"/>
        <end position="176"/>
    </location>
</feature>